<accession>A0A852VJN2</accession>
<proteinExistence type="inferred from homology"/>
<dbReference type="GO" id="GO:0003677">
    <property type="term" value="F:DNA binding"/>
    <property type="evidence" value="ECO:0007669"/>
    <property type="project" value="UniProtKB-KW"/>
</dbReference>
<evidence type="ECO:0000256" key="2">
    <source>
        <dbReference type="ARBA" id="ARBA00023015"/>
    </source>
</evidence>
<dbReference type="InterPro" id="IPR036390">
    <property type="entry name" value="WH_DNA-bd_sf"/>
</dbReference>
<keyword evidence="3 6" id="KW-0238">DNA-binding</keyword>
<dbReference type="EMBL" id="JACCCU010000002">
    <property type="protein sequence ID" value="NYF91381.1"/>
    <property type="molecule type" value="Genomic_DNA"/>
</dbReference>
<organism evidence="6 7">
    <name type="scientific">Tunturiibacter lichenicola</name>
    <dbReference type="NCBI Taxonomy" id="2051959"/>
    <lineage>
        <taxon>Bacteria</taxon>
        <taxon>Pseudomonadati</taxon>
        <taxon>Acidobacteriota</taxon>
        <taxon>Terriglobia</taxon>
        <taxon>Terriglobales</taxon>
        <taxon>Acidobacteriaceae</taxon>
        <taxon>Tunturiibacter</taxon>
    </lineage>
</organism>
<dbReference type="CDD" id="cd08414">
    <property type="entry name" value="PBP2_LTTR_aromatics_like"/>
    <property type="match status" value="1"/>
</dbReference>
<dbReference type="SUPFAM" id="SSF53850">
    <property type="entry name" value="Periplasmic binding protein-like II"/>
    <property type="match status" value="1"/>
</dbReference>
<feature type="domain" description="HTH lysR-type" evidence="5">
    <location>
        <begin position="14"/>
        <end position="62"/>
    </location>
</feature>
<keyword evidence="4" id="KW-0804">Transcription</keyword>
<name>A0A852VJN2_9BACT</name>
<reference evidence="6 7" key="1">
    <citation type="submission" date="2020-07" db="EMBL/GenBank/DDBJ databases">
        <title>Genomic Encyclopedia of Type Strains, Phase IV (KMG-V): Genome sequencing to study the core and pangenomes of soil and plant-associated prokaryotes.</title>
        <authorList>
            <person name="Whitman W."/>
        </authorList>
    </citation>
    <scope>NUCLEOTIDE SEQUENCE [LARGE SCALE GENOMIC DNA]</scope>
    <source>
        <strain evidence="6 7">M8UP22</strain>
    </source>
</reference>
<dbReference type="Proteomes" id="UP000564385">
    <property type="component" value="Unassembled WGS sequence"/>
</dbReference>
<dbReference type="PRINTS" id="PR00039">
    <property type="entry name" value="HTHLYSR"/>
</dbReference>
<dbReference type="GO" id="GO:0003700">
    <property type="term" value="F:DNA-binding transcription factor activity"/>
    <property type="evidence" value="ECO:0007669"/>
    <property type="project" value="InterPro"/>
</dbReference>
<dbReference type="Pfam" id="PF03466">
    <property type="entry name" value="LysR_substrate"/>
    <property type="match status" value="1"/>
</dbReference>
<sequence length="308" mass="34650">MQSKNPLEVTIMIVVIAQEGNFVRASKKLGITPPSLTRRVTLLEQSIGVKLFDRSTRKVDLTAAGRLFVQEASLSISHAERAWDLARFQAQIETGPYRIGYSPYTHNAFLPLLNRLSPASHPPGDEPSGIVLETANTLELVERVLQGRLHVALGVGPIVDRDLWVQRVGQEGFSVCLPRNHRLAQKVAVTAHDLDREMIFWMPRSLQPRFYGRVMRYMASLSVRPVFKEVKSTTHALEFTVHGFGIALLPRSSVAHISYSGIVFKPLADRYLGIEIALFMRRDQRYGKLKEIADGFLSQLLALRIEIN</sequence>
<dbReference type="PANTHER" id="PTHR30346">
    <property type="entry name" value="TRANSCRIPTIONAL DUAL REGULATOR HCAR-RELATED"/>
    <property type="match status" value="1"/>
</dbReference>
<evidence type="ECO:0000313" key="7">
    <source>
        <dbReference type="Proteomes" id="UP000564385"/>
    </source>
</evidence>
<comment type="caution">
    <text evidence="6">The sequence shown here is derived from an EMBL/GenBank/DDBJ whole genome shotgun (WGS) entry which is preliminary data.</text>
</comment>
<dbReference type="Pfam" id="PF00126">
    <property type="entry name" value="HTH_1"/>
    <property type="match status" value="1"/>
</dbReference>
<evidence type="ECO:0000256" key="1">
    <source>
        <dbReference type="ARBA" id="ARBA00009437"/>
    </source>
</evidence>
<evidence type="ECO:0000259" key="5">
    <source>
        <dbReference type="PROSITE" id="PS50931"/>
    </source>
</evidence>
<dbReference type="Gene3D" id="1.10.10.10">
    <property type="entry name" value="Winged helix-like DNA-binding domain superfamily/Winged helix DNA-binding domain"/>
    <property type="match status" value="1"/>
</dbReference>
<dbReference type="InterPro" id="IPR000847">
    <property type="entry name" value="LysR_HTH_N"/>
</dbReference>
<dbReference type="AlphaFoldDB" id="A0A852VJN2"/>
<dbReference type="GO" id="GO:0032993">
    <property type="term" value="C:protein-DNA complex"/>
    <property type="evidence" value="ECO:0007669"/>
    <property type="project" value="TreeGrafter"/>
</dbReference>
<dbReference type="PROSITE" id="PS50931">
    <property type="entry name" value="HTH_LYSR"/>
    <property type="match status" value="1"/>
</dbReference>
<evidence type="ECO:0000256" key="3">
    <source>
        <dbReference type="ARBA" id="ARBA00023125"/>
    </source>
</evidence>
<evidence type="ECO:0000313" key="6">
    <source>
        <dbReference type="EMBL" id="NYF91381.1"/>
    </source>
</evidence>
<evidence type="ECO:0000256" key="4">
    <source>
        <dbReference type="ARBA" id="ARBA00023163"/>
    </source>
</evidence>
<dbReference type="InterPro" id="IPR036388">
    <property type="entry name" value="WH-like_DNA-bd_sf"/>
</dbReference>
<dbReference type="InterPro" id="IPR005119">
    <property type="entry name" value="LysR_subst-bd"/>
</dbReference>
<protein>
    <submittedName>
        <fullName evidence="6">DNA-binding transcriptional LysR family regulator</fullName>
    </submittedName>
</protein>
<gene>
    <name evidence="6" type="ORF">HDF08_003483</name>
</gene>
<dbReference type="PANTHER" id="PTHR30346:SF28">
    <property type="entry name" value="HTH-TYPE TRANSCRIPTIONAL REGULATOR CYNR"/>
    <property type="match status" value="1"/>
</dbReference>
<keyword evidence="2" id="KW-0805">Transcription regulation</keyword>
<comment type="similarity">
    <text evidence="1">Belongs to the LysR transcriptional regulatory family.</text>
</comment>
<dbReference type="Gene3D" id="3.40.190.10">
    <property type="entry name" value="Periplasmic binding protein-like II"/>
    <property type="match status" value="2"/>
</dbReference>
<dbReference type="SUPFAM" id="SSF46785">
    <property type="entry name" value="Winged helix' DNA-binding domain"/>
    <property type="match status" value="1"/>
</dbReference>